<evidence type="ECO:0000313" key="1">
    <source>
        <dbReference type="EMBL" id="KAG6956007.1"/>
    </source>
</evidence>
<name>A0A8J5J3T2_9STRA</name>
<sequence length="63" mass="7228">MDVPQENERVIYEGNNPKRGITACKLADADDQLWSWFKSLELTVVPDVIVLTRMSNVHQAEQK</sequence>
<protein>
    <submittedName>
        <fullName evidence="1">Uncharacterized protein</fullName>
    </submittedName>
</protein>
<evidence type="ECO:0000313" key="2">
    <source>
        <dbReference type="Proteomes" id="UP000709295"/>
    </source>
</evidence>
<dbReference type="AlphaFoldDB" id="A0A8J5J3T2"/>
<reference evidence="1" key="1">
    <citation type="submission" date="2021-01" db="EMBL/GenBank/DDBJ databases">
        <title>Phytophthora aleatoria, a newly-described species from Pinus radiata is distinct from Phytophthora cactorum isolates based on comparative genomics.</title>
        <authorList>
            <person name="Mcdougal R."/>
            <person name="Panda P."/>
            <person name="Williams N."/>
            <person name="Studholme D.J."/>
        </authorList>
    </citation>
    <scope>NUCLEOTIDE SEQUENCE</scope>
    <source>
        <strain evidence="1">NZFS 4037</strain>
    </source>
</reference>
<gene>
    <name evidence="1" type="ORF">JG688_00011634</name>
</gene>
<comment type="caution">
    <text evidence="1">The sequence shown here is derived from an EMBL/GenBank/DDBJ whole genome shotgun (WGS) entry which is preliminary data.</text>
</comment>
<dbReference type="EMBL" id="JAENGY010000832">
    <property type="protein sequence ID" value="KAG6956007.1"/>
    <property type="molecule type" value="Genomic_DNA"/>
</dbReference>
<keyword evidence="2" id="KW-1185">Reference proteome</keyword>
<dbReference type="Proteomes" id="UP000709295">
    <property type="component" value="Unassembled WGS sequence"/>
</dbReference>
<accession>A0A8J5J3T2</accession>
<organism evidence="1 2">
    <name type="scientific">Phytophthora aleatoria</name>
    <dbReference type="NCBI Taxonomy" id="2496075"/>
    <lineage>
        <taxon>Eukaryota</taxon>
        <taxon>Sar</taxon>
        <taxon>Stramenopiles</taxon>
        <taxon>Oomycota</taxon>
        <taxon>Peronosporomycetes</taxon>
        <taxon>Peronosporales</taxon>
        <taxon>Peronosporaceae</taxon>
        <taxon>Phytophthora</taxon>
    </lineage>
</organism>
<proteinExistence type="predicted"/>